<gene>
    <name evidence="2" type="ORF">GCM10010991_15370</name>
</gene>
<proteinExistence type="predicted"/>
<evidence type="ECO:0000313" key="2">
    <source>
        <dbReference type="EMBL" id="GGO30464.1"/>
    </source>
</evidence>
<feature type="coiled-coil region" evidence="1">
    <location>
        <begin position="236"/>
        <end position="323"/>
    </location>
</feature>
<keyword evidence="3" id="KW-1185">Reference proteome</keyword>
<evidence type="ECO:0000313" key="3">
    <source>
        <dbReference type="Proteomes" id="UP000598196"/>
    </source>
</evidence>
<feature type="coiled-coil region" evidence="1">
    <location>
        <begin position="356"/>
        <end position="390"/>
    </location>
</feature>
<evidence type="ECO:0000256" key="1">
    <source>
        <dbReference type="SAM" id="Coils"/>
    </source>
</evidence>
<name>A0A917YLJ7_9RHOB</name>
<accession>A0A917YLJ7</accession>
<comment type="caution">
    <text evidence="2">The sequence shown here is derived from an EMBL/GenBank/DDBJ whole genome shotgun (WGS) entry which is preliminary data.</text>
</comment>
<organism evidence="2 3">
    <name type="scientific">Gemmobacter aquaticus</name>
    <dbReference type="NCBI Taxonomy" id="490185"/>
    <lineage>
        <taxon>Bacteria</taxon>
        <taxon>Pseudomonadati</taxon>
        <taxon>Pseudomonadota</taxon>
        <taxon>Alphaproteobacteria</taxon>
        <taxon>Rhodobacterales</taxon>
        <taxon>Paracoccaceae</taxon>
        <taxon>Gemmobacter</taxon>
    </lineage>
</organism>
<keyword evidence="1" id="KW-0175">Coiled coil</keyword>
<dbReference type="RefSeq" id="WP_188781573.1">
    <property type="nucleotide sequence ID" value="NZ_BMLP01000001.1"/>
</dbReference>
<reference evidence="2 3" key="1">
    <citation type="journal article" date="2014" name="Int. J. Syst. Evol. Microbiol.">
        <title>Complete genome sequence of Corynebacterium casei LMG S-19264T (=DSM 44701T), isolated from a smear-ripened cheese.</title>
        <authorList>
            <consortium name="US DOE Joint Genome Institute (JGI-PGF)"/>
            <person name="Walter F."/>
            <person name="Albersmeier A."/>
            <person name="Kalinowski J."/>
            <person name="Ruckert C."/>
        </authorList>
    </citation>
    <scope>NUCLEOTIDE SEQUENCE [LARGE SCALE GENOMIC DNA]</scope>
    <source>
        <strain evidence="2 3">CGMCC 1.7029</strain>
    </source>
</reference>
<dbReference type="AlphaFoldDB" id="A0A917YLJ7"/>
<protein>
    <submittedName>
        <fullName evidence="2">Uncharacterized protein</fullName>
    </submittedName>
</protein>
<dbReference type="Proteomes" id="UP000598196">
    <property type="component" value="Unassembled WGS sequence"/>
</dbReference>
<dbReference type="EMBL" id="BMLP01000001">
    <property type="protein sequence ID" value="GGO30464.1"/>
    <property type="molecule type" value="Genomic_DNA"/>
</dbReference>
<sequence>MASSDLTSPQAARALFWRARYLQESPILQHLPFLFWLLSILRPRRYVEINMTEAVSYFAACQAMDKIEPDAVCTGIWHQTGGKPATIPEGILWRNSEFYAEFSQILTEPPAKVASRIHNGSVDLLLVNLQGDDTPMNSLVQDWTCKLSERAVVLVHGTGRPGFEETPGAVLLRDLGARCPTVHFDGGDGLSVLLWGTERQERFQGLANLAPETPDYFDVRQVFQRLGAAHRYEWKSRKDSQRLHEQQRSLDRLQKENTELSRDLEERTLLSQEHSLQVATLRAQLHDLEMKRKAWEDTAKQRIAALEAEREEQSIRRQEAEAGREERFREIAVLTSTLEKERERTQRSVEERTLLIQEHSLQVATLQAQLHELEMKRKAWEDEAKQHLERYNAVINSTSWCITRPARRAIDRFRALNRRRPQK</sequence>